<reference evidence="1 2" key="1">
    <citation type="journal article" date="2015" name="Genome Biol.">
        <title>Comparative genomics of Steinernema reveals deeply conserved gene regulatory networks.</title>
        <authorList>
            <person name="Dillman A.R."/>
            <person name="Macchietto M."/>
            <person name="Porter C.F."/>
            <person name="Rogers A."/>
            <person name="Williams B."/>
            <person name="Antoshechkin I."/>
            <person name="Lee M.M."/>
            <person name="Goodwin Z."/>
            <person name="Lu X."/>
            <person name="Lewis E.E."/>
            <person name="Goodrich-Blair H."/>
            <person name="Stock S.P."/>
            <person name="Adams B.J."/>
            <person name="Sternberg P.W."/>
            <person name="Mortazavi A."/>
        </authorList>
    </citation>
    <scope>NUCLEOTIDE SEQUENCE [LARGE SCALE GENOMIC DNA]</scope>
    <source>
        <strain evidence="1 2">ALL</strain>
    </source>
</reference>
<gene>
    <name evidence="1" type="ORF">L596_029625</name>
</gene>
<proteinExistence type="predicted"/>
<comment type="caution">
    <text evidence="1">The sequence shown here is derived from an EMBL/GenBank/DDBJ whole genome shotgun (WGS) entry which is preliminary data.</text>
</comment>
<dbReference type="AlphaFoldDB" id="A0A4V5ZXR8"/>
<name>A0A4V5ZXR8_STECR</name>
<organism evidence="1 2">
    <name type="scientific">Steinernema carpocapsae</name>
    <name type="common">Entomopathogenic nematode</name>
    <dbReference type="NCBI Taxonomy" id="34508"/>
    <lineage>
        <taxon>Eukaryota</taxon>
        <taxon>Metazoa</taxon>
        <taxon>Ecdysozoa</taxon>
        <taxon>Nematoda</taxon>
        <taxon>Chromadorea</taxon>
        <taxon>Rhabditida</taxon>
        <taxon>Tylenchina</taxon>
        <taxon>Panagrolaimomorpha</taxon>
        <taxon>Strongyloidoidea</taxon>
        <taxon>Steinernematidae</taxon>
        <taxon>Steinernema</taxon>
    </lineage>
</organism>
<evidence type="ECO:0000313" key="2">
    <source>
        <dbReference type="Proteomes" id="UP000298663"/>
    </source>
</evidence>
<sequence length="95" mass="10691">MHRGGDRQSRGGGVLVSGRSRINSLSYCVSRVPHNKRSPVTVCLGYNVNRSPRETKTAHSDWKACDLRRIRVNLRAPRGRSTVTRRIRSHVGEPT</sequence>
<reference evidence="1 2" key="2">
    <citation type="journal article" date="2019" name="G3 (Bethesda)">
        <title>Hybrid Assembly of the Genome of the Entomopathogenic Nematode Steinernema carpocapsae Identifies the X-Chromosome.</title>
        <authorList>
            <person name="Serra L."/>
            <person name="Macchietto M."/>
            <person name="Macias-Munoz A."/>
            <person name="McGill C.J."/>
            <person name="Rodriguez I.M."/>
            <person name="Rodriguez B."/>
            <person name="Murad R."/>
            <person name="Mortazavi A."/>
        </authorList>
    </citation>
    <scope>NUCLEOTIDE SEQUENCE [LARGE SCALE GENOMIC DNA]</scope>
    <source>
        <strain evidence="1 2">ALL</strain>
    </source>
</reference>
<evidence type="ECO:0000313" key="1">
    <source>
        <dbReference type="EMBL" id="TKR60035.1"/>
    </source>
</evidence>
<keyword evidence="2" id="KW-1185">Reference proteome</keyword>
<accession>A0A4V5ZXR8</accession>
<dbReference type="Proteomes" id="UP000298663">
    <property type="component" value="Unassembled WGS sequence"/>
</dbReference>
<dbReference type="EMBL" id="AZBU02000012">
    <property type="protein sequence ID" value="TKR60035.1"/>
    <property type="molecule type" value="Genomic_DNA"/>
</dbReference>
<protein>
    <submittedName>
        <fullName evidence="1">Uncharacterized protein</fullName>
    </submittedName>
</protein>